<dbReference type="PROSITE" id="PS51063">
    <property type="entry name" value="HTH_CRP_2"/>
    <property type="match status" value="1"/>
</dbReference>
<dbReference type="InterPro" id="IPR050397">
    <property type="entry name" value="Env_Response_Regulators"/>
</dbReference>
<dbReference type="InterPro" id="IPR036390">
    <property type="entry name" value="WH_DNA-bd_sf"/>
</dbReference>
<dbReference type="GO" id="GO:0003700">
    <property type="term" value="F:DNA-binding transcription factor activity"/>
    <property type="evidence" value="ECO:0007669"/>
    <property type="project" value="TreeGrafter"/>
</dbReference>
<dbReference type="CDD" id="cd00092">
    <property type="entry name" value="HTH_CRP"/>
    <property type="match status" value="1"/>
</dbReference>
<dbReference type="InterPro" id="IPR012318">
    <property type="entry name" value="HTH_CRP"/>
</dbReference>
<evidence type="ECO:0000259" key="4">
    <source>
        <dbReference type="PROSITE" id="PS50042"/>
    </source>
</evidence>
<keyword evidence="7" id="KW-1185">Reference proteome</keyword>
<protein>
    <submittedName>
        <fullName evidence="6">Uncharacterized protein</fullName>
    </submittedName>
</protein>
<keyword evidence="1" id="KW-0805">Transcription regulation</keyword>
<gene>
    <name evidence="6" type="ORF">CJP74_00570</name>
</gene>
<evidence type="ECO:0000256" key="3">
    <source>
        <dbReference type="ARBA" id="ARBA00023163"/>
    </source>
</evidence>
<reference evidence="6 7" key="1">
    <citation type="submission" date="2017-08" db="EMBL/GenBank/DDBJ databases">
        <title>Reclassification of Bisgaard taxon 37 and 44.</title>
        <authorList>
            <person name="Christensen H."/>
        </authorList>
    </citation>
    <scope>NUCLEOTIDE SEQUENCE [LARGE SCALE GENOMIC DNA]</scope>
    <source>
        <strain evidence="6 7">B96_4</strain>
    </source>
</reference>
<feature type="domain" description="HTH crp-type" evidence="5">
    <location>
        <begin position="157"/>
        <end position="229"/>
    </location>
</feature>
<keyword evidence="2" id="KW-0238">DNA-binding</keyword>
<dbReference type="EMBL" id="NRJH01000005">
    <property type="protein sequence ID" value="RIY33951.1"/>
    <property type="molecule type" value="Genomic_DNA"/>
</dbReference>
<evidence type="ECO:0000256" key="1">
    <source>
        <dbReference type="ARBA" id="ARBA00023015"/>
    </source>
</evidence>
<dbReference type="InterPro" id="IPR014710">
    <property type="entry name" value="RmlC-like_jellyroll"/>
</dbReference>
<dbReference type="AlphaFoldDB" id="A0A3A1Y8S5"/>
<dbReference type="OrthoDB" id="61906at2"/>
<feature type="domain" description="Cyclic nucleotide-binding" evidence="4">
    <location>
        <begin position="48"/>
        <end position="143"/>
    </location>
</feature>
<name>A0A3A1Y8S5_9GAMM</name>
<dbReference type="PRINTS" id="PR00034">
    <property type="entry name" value="HTHCRP"/>
</dbReference>
<proteinExistence type="predicted"/>
<dbReference type="InterPro" id="IPR036388">
    <property type="entry name" value="WH-like_DNA-bd_sf"/>
</dbReference>
<evidence type="ECO:0000259" key="5">
    <source>
        <dbReference type="PROSITE" id="PS51063"/>
    </source>
</evidence>
<dbReference type="SUPFAM" id="SSF51206">
    <property type="entry name" value="cAMP-binding domain-like"/>
    <property type="match status" value="1"/>
</dbReference>
<dbReference type="GO" id="GO:0003677">
    <property type="term" value="F:DNA binding"/>
    <property type="evidence" value="ECO:0007669"/>
    <property type="project" value="UniProtKB-KW"/>
</dbReference>
<dbReference type="Gene3D" id="2.60.120.10">
    <property type="entry name" value="Jelly Rolls"/>
    <property type="match status" value="1"/>
</dbReference>
<dbReference type="Pfam" id="PF00027">
    <property type="entry name" value="cNMP_binding"/>
    <property type="match status" value="1"/>
</dbReference>
<dbReference type="SMART" id="SM00419">
    <property type="entry name" value="HTH_CRP"/>
    <property type="match status" value="1"/>
</dbReference>
<dbReference type="InterPro" id="IPR018490">
    <property type="entry name" value="cNMP-bd_dom_sf"/>
</dbReference>
<keyword evidence="3" id="KW-0804">Transcription</keyword>
<dbReference type="InterPro" id="IPR000595">
    <property type="entry name" value="cNMP-bd_dom"/>
</dbReference>
<dbReference type="RefSeq" id="WP_119496333.1">
    <property type="nucleotide sequence ID" value="NZ_NRJH01000005.1"/>
</dbReference>
<accession>A0A3A1Y8S5</accession>
<sequence>MVGRELRNRSSDRSLDEKKSLIEAIVKVDPNIEKFYEAGRVLTGINRQVLFEAGDLADRIYLLLDGNIQVYTNNDDHELVLNYLNGLNFFGEMGFVGQESRRSASIRCRTDCIYVEMEYSKFKEFIKEYPGILKTLCEHLARRLKHTTQQISSMAFDDVHDRVIETLFQLGRGVDAISHPCGKQIRATRQEIANMLGCSRETVGRVIKALEDKGLIQSRGKTMVINYPRSYRDEPSNSAYRHEEINDFYDDDEFEDLD</sequence>
<dbReference type="PANTHER" id="PTHR24567:SF68">
    <property type="entry name" value="DNA-BINDING TRANSCRIPTIONAL DUAL REGULATOR CRP"/>
    <property type="match status" value="1"/>
</dbReference>
<organism evidence="6 7">
    <name type="scientific">Psittacicella melopsittaci</name>
    <dbReference type="NCBI Taxonomy" id="2028576"/>
    <lineage>
        <taxon>Bacteria</taxon>
        <taxon>Pseudomonadati</taxon>
        <taxon>Pseudomonadota</taxon>
        <taxon>Gammaproteobacteria</taxon>
        <taxon>Pasteurellales</taxon>
        <taxon>Psittacicellaceae</taxon>
        <taxon>Psittacicella</taxon>
    </lineage>
</organism>
<evidence type="ECO:0000313" key="7">
    <source>
        <dbReference type="Proteomes" id="UP000266258"/>
    </source>
</evidence>
<dbReference type="SUPFAM" id="SSF46785">
    <property type="entry name" value="Winged helix' DNA-binding domain"/>
    <property type="match status" value="1"/>
</dbReference>
<dbReference type="PANTHER" id="PTHR24567">
    <property type="entry name" value="CRP FAMILY TRANSCRIPTIONAL REGULATORY PROTEIN"/>
    <property type="match status" value="1"/>
</dbReference>
<evidence type="ECO:0000256" key="2">
    <source>
        <dbReference type="ARBA" id="ARBA00023125"/>
    </source>
</evidence>
<dbReference type="Proteomes" id="UP000266258">
    <property type="component" value="Unassembled WGS sequence"/>
</dbReference>
<dbReference type="GO" id="GO:0005829">
    <property type="term" value="C:cytosol"/>
    <property type="evidence" value="ECO:0007669"/>
    <property type="project" value="TreeGrafter"/>
</dbReference>
<dbReference type="Gene3D" id="1.10.10.10">
    <property type="entry name" value="Winged helix-like DNA-binding domain superfamily/Winged helix DNA-binding domain"/>
    <property type="match status" value="1"/>
</dbReference>
<comment type="caution">
    <text evidence="6">The sequence shown here is derived from an EMBL/GenBank/DDBJ whole genome shotgun (WGS) entry which is preliminary data.</text>
</comment>
<dbReference type="PROSITE" id="PS50042">
    <property type="entry name" value="CNMP_BINDING_3"/>
    <property type="match status" value="1"/>
</dbReference>
<dbReference type="Pfam" id="PF13545">
    <property type="entry name" value="HTH_Crp_2"/>
    <property type="match status" value="1"/>
</dbReference>
<dbReference type="CDD" id="cd00038">
    <property type="entry name" value="CAP_ED"/>
    <property type="match status" value="1"/>
</dbReference>
<evidence type="ECO:0000313" key="6">
    <source>
        <dbReference type="EMBL" id="RIY33951.1"/>
    </source>
</evidence>
<dbReference type="SMART" id="SM00100">
    <property type="entry name" value="cNMP"/>
    <property type="match status" value="1"/>
</dbReference>